<sequence length="311" mass="36762">DDDDDDENITKSTSKDVFSKENVAKRKARFEDSMNIQSSIQTNSSSFKKSNNNNREVVRFNNNPRFSSSSFSIDYDGNGGEFDLSTIEPIVGTNDNLEKQYLRLTQAPDPSTVRPLHVLQKSLKMVKDKWRTIQDYNYVCDQLKSIRQDITVQCIRNSFTVEVYETHARIALEKGDHGEFNQCQSQLKVLYKEKENVGDCPNRCEFIGYLILYYIYSKNENGKYLQNILHELDHRDKQDEVISHALRVRNAWSLKFYHHLFRLYDRAPKMSGYLMDWFIERERKLAFMTIIKSYVFFSVLTFRFFFNLPFK</sequence>
<keyword evidence="2" id="KW-1133">Transmembrane helix</keyword>
<keyword evidence="2" id="KW-0472">Membrane</keyword>
<gene>
    <name evidence="4" type="ORF">BLA29_006781</name>
</gene>
<evidence type="ECO:0000259" key="3">
    <source>
        <dbReference type="Pfam" id="PF03399"/>
    </source>
</evidence>
<evidence type="ECO:0000313" key="4">
    <source>
        <dbReference type="EMBL" id="OTF79119.1"/>
    </source>
</evidence>
<dbReference type="PANTHER" id="PTHR12436:SF4">
    <property type="entry name" value="LEUKOCYTE RECEPTOR CLUSTER MEMBER 8"/>
    <property type="match status" value="1"/>
</dbReference>
<evidence type="ECO:0000256" key="1">
    <source>
        <dbReference type="SAM" id="MobiDB-lite"/>
    </source>
</evidence>
<dbReference type="AlphaFoldDB" id="A0A1Y3BDY7"/>
<feature type="region of interest" description="Disordered" evidence="1">
    <location>
        <begin position="34"/>
        <end position="53"/>
    </location>
</feature>
<keyword evidence="5" id="KW-1185">Reference proteome</keyword>
<dbReference type="OrthoDB" id="199574at2759"/>
<feature type="domain" description="SAC3/GANP/THP3 conserved" evidence="3">
    <location>
        <begin position="99"/>
        <end position="294"/>
    </location>
</feature>
<protein>
    <submittedName>
        <fullName evidence="4">Leukocyte receptor cluster member 8-like protein</fullName>
    </submittedName>
</protein>
<dbReference type="Pfam" id="PF03399">
    <property type="entry name" value="SAC3_GANP"/>
    <property type="match status" value="1"/>
</dbReference>
<evidence type="ECO:0000256" key="2">
    <source>
        <dbReference type="SAM" id="Phobius"/>
    </source>
</evidence>
<dbReference type="InterPro" id="IPR005062">
    <property type="entry name" value="SAC3/GANP/THP3_conserved"/>
</dbReference>
<organism evidence="4 5">
    <name type="scientific">Euroglyphus maynei</name>
    <name type="common">Mayne's house dust mite</name>
    <dbReference type="NCBI Taxonomy" id="6958"/>
    <lineage>
        <taxon>Eukaryota</taxon>
        <taxon>Metazoa</taxon>
        <taxon>Ecdysozoa</taxon>
        <taxon>Arthropoda</taxon>
        <taxon>Chelicerata</taxon>
        <taxon>Arachnida</taxon>
        <taxon>Acari</taxon>
        <taxon>Acariformes</taxon>
        <taxon>Sarcoptiformes</taxon>
        <taxon>Astigmata</taxon>
        <taxon>Psoroptidia</taxon>
        <taxon>Analgoidea</taxon>
        <taxon>Pyroglyphidae</taxon>
        <taxon>Pyroglyphinae</taxon>
        <taxon>Euroglyphus</taxon>
    </lineage>
</organism>
<proteinExistence type="predicted"/>
<dbReference type="Gene3D" id="1.25.40.990">
    <property type="match status" value="1"/>
</dbReference>
<accession>A0A1Y3BDY7</accession>
<name>A0A1Y3BDY7_EURMA</name>
<dbReference type="EMBL" id="MUJZ01024781">
    <property type="protein sequence ID" value="OTF79119.1"/>
    <property type="molecule type" value="Genomic_DNA"/>
</dbReference>
<evidence type="ECO:0000313" key="5">
    <source>
        <dbReference type="Proteomes" id="UP000194236"/>
    </source>
</evidence>
<feature type="non-terminal residue" evidence="4">
    <location>
        <position position="1"/>
    </location>
</feature>
<feature type="transmembrane region" description="Helical" evidence="2">
    <location>
        <begin position="285"/>
        <end position="306"/>
    </location>
</feature>
<comment type="caution">
    <text evidence="4">The sequence shown here is derived from an EMBL/GenBank/DDBJ whole genome shotgun (WGS) entry which is preliminary data.</text>
</comment>
<dbReference type="InterPro" id="IPR045107">
    <property type="entry name" value="SAC3/GANP/THP3"/>
</dbReference>
<dbReference type="Proteomes" id="UP000194236">
    <property type="component" value="Unassembled WGS sequence"/>
</dbReference>
<dbReference type="PANTHER" id="PTHR12436">
    <property type="entry name" value="80 KDA MCM3-ASSOCIATED PROTEIN"/>
    <property type="match status" value="1"/>
</dbReference>
<keyword evidence="4" id="KW-0675">Receptor</keyword>
<keyword evidence="2" id="KW-0812">Transmembrane</keyword>
<dbReference type="GO" id="GO:0005634">
    <property type="term" value="C:nucleus"/>
    <property type="evidence" value="ECO:0007669"/>
    <property type="project" value="TreeGrafter"/>
</dbReference>
<reference evidence="4 5" key="1">
    <citation type="submission" date="2017-03" db="EMBL/GenBank/DDBJ databases">
        <title>Genome Survey of Euroglyphus maynei.</title>
        <authorList>
            <person name="Arlian L.G."/>
            <person name="Morgan M.S."/>
            <person name="Rider S.D."/>
        </authorList>
    </citation>
    <scope>NUCLEOTIDE SEQUENCE [LARGE SCALE GENOMIC DNA]</scope>
    <source>
        <strain evidence="4">Arlian Lab</strain>
        <tissue evidence="4">Whole body</tissue>
    </source>
</reference>